<evidence type="ECO:0000313" key="1">
    <source>
        <dbReference type="EMBL" id="TYL93631.1"/>
    </source>
</evidence>
<protein>
    <submittedName>
        <fullName evidence="1">Uncharacterized protein</fullName>
    </submittedName>
</protein>
<comment type="caution">
    <text evidence="1">The sequence shown here is derived from an EMBL/GenBank/DDBJ whole genome shotgun (WGS) entry which is preliminary data.</text>
</comment>
<proteinExistence type="predicted"/>
<dbReference type="EMBL" id="VSSS01000031">
    <property type="protein sequence ID" value="TYL93631.1"/>
    <property type="molecule type" value="Genomic_DNA"/>
</dbReference>
<evidence type="ECO:0000313" key="2">
    <source>
        <dbReference type="Proteomes" id="UP000324758"/>
    </source>
</evidence>
<reference evidence="1 2" key="1">
    <citation type="submission" date="2019-08" db="EMBL/GenBank/DDBJ databases">
        <title>Bradyrhizobium hipponensis sp. nov., a rhizobium isolated from a Lupinus angustifolius root nodule in Tunisia.</title>
        <authorList>
            <person name="Off K."/>
            <person name="Rejili M."/>
            <person name="Mars M."/>
            <person name="Brachmann A."/>
            <person name="Marin M."/>
        </authorList>
    </citation>
    <scope>NUCLEOTIDE SEQUENCE [LARGE SCALE GENOMIC DNA]</scope>
    <source>
        <strain evidence="1 2">CTAW71</strain>
    </source>
</reference>
<sequence length="60" mass="6465">MPQQDARKNYIGIVNDTTEDERVADGAARMQPHVVGYLVGRLAAVLGRARKDAPGRTTTG</sequence>
<name>A0A5D3KBY1_9BRAD</name>
<gene>
    <name evidence="1" type="ORF">FXB40_20440</name>
</gene>
<accession>A0A5D3KBY1</accession>
<dbReference type="Proteomes" id="UP000324758">
    <property type="component" value="Unassembled WGS sequence"/>
</dbReference>
<keyword evidence="2" id="KW-1185">Reference proteome</keyword>
<dbReference type="AlphaFoldDB" id="A0A5D3KBY1"/>
<organism evidence="1 2">
    <name type="scientific">Bradyrhizobium rifense</name>
    <dbReference type="NCBI Taxonomy" id="515499"/>
    <lineage>
        <taxon>Bacteria</taxon>
        <taxon>Pseudomonadati</taxon>
        <taxon>Pseudomonadota</taxon>
        <taxon>Alphaproteobacteria</taxon>
        <taxon>Hyphomicrobiales</taxon>
        <taxon>Nitrobacteraceae</taxon>
        <taxon>Bradyrhizobium</taxon>
    </lineage>
</organism>
<dbReference type="RefSeq" id="WP_148773977.1">
    <property type="nucleotide sequence ID" value="NZ_VSSS01000031.1"/>
</dbReference>
<dbReference type="OrthoDB" id="8244097at2"/>